<name>A0A6A6HI10_VIRVR</name>
<dbReference type="EMBL" id="ML991780">
    <property type="protein sequence ID" value="KAF2237478.1"/>
    <property type="molecule type" value="Genomic_DNA"/>
</dbReference>
<sequence>MVGTIISKCPNVEITLRLVNWPCHQFSTMEPLHRVVRLIACFGIEGARHAPHGRRTVLQCRAKQDTTAFWKCYLGGDVFPDLRSLELDHFWKSPSDRTSSIFDAASALDPHCGDYHRLSHLSPHPWGPWPAPIPLRRRCRPTKPQDHRNLDYQFSGLQNMHHLSLTYMAELDVWTFTKVLLSDTVQAHNLRTLELKHIHLPLDLLGPLLTRCLPLLRGLTLHTPSDSLPWWTSSPSSAGQASHHYHAKDDSDIAHICPLLRDLGRTLHTLDLAIPSACNELFISPRERRVLREAGVYLTPHGTNPPAELPAPAMSLAAGWMVNPSGHNSSSSSSSSGSGRSAAVDTHHLRATLLAHRARDVDVQREAYLREHPDAPTHAFDVERRDRLAAIRDTGMRRRVVLWTRPCTGLGGWDEMLCEADLEEDGMLWELVCVPLRRASRHVGGGEVGTPVEMGELLGGEVDELLGGGSGRATGAHDASEEDDF</sequence>
<evidence type="ECO:0000313" key="1">
    <source>
        <dbReference type="EMBL" id="KAF2237478.1"/>
    </source>
</evidence>
<organism evidence="1 2">
    <name type="scientific">Viridothelium virens</name>
    <name type="common">Speckled blister lichen</name>
    <name type="synonym">Trypethelium virens</name>
    <dbReference type="NCBI Taxonomy" id="1048519"/>
    <lineage>
        <taxon>Eukaryota</taxon>
        <taxon>Fungi</taxon>
        <taxon>Dikarya</taxon>
        <taxon>Ascomycota</taxon>
        <taxon>Pezizomycotina</taxon>
        <taxon>Dothideomycetes</taxon>
        <taxon>Dothideomycetes incertae sedis</taxon>
        <taxon>Trypetheliales</taxon>
        <taxon>Trypetheliaceae</taxon>
        <taxon>Viridothelium</taxon>
    </lineage>
</organism>
<gene>
    <name evidence="1" type="ORF">EV356DRAFT_16944</name>
</gene>
<keyword evidence="2" id="KW-1185">Reference proteome</keyword>
<protein>
    <submittedName>
        <fullName evidence="1">Uncharacterized protein</fullName>
    </submittedName>
</protein>
<dbReference type="Proteomes" id="UP000800092">
    <property type="component" value="Unassembled WGS sequence"/>
</dbReference>
<proteinExistence type="predicted"/>
<dbReference type="OrthoDB" id="5348533at2759"/>
<reference evidence="1" key="1">
    <citation type="journal article" date="2020" name="Stud. Mycol.">
        <title>101 Dothideomycetes genomes: a test case for predicting lifestyles and emergence of pathogens.</title>
        <authorList>
            <person name="Haridas S."/>
            <person name="Albert R."/>
            <person name="Binder M."/>
            <person name="Bloem J."/>
            <person name="Labutti K."/>
            <person name="Salamov A."/>
            <person name="Andreopoulos B."/>
            <person name="Baker S."/>
            <person name="Barry K."/>
            <person name="Bills G."/>
            <person name="Bluhm B."/>
            <person name="Cannon C."/>
            <person name="Castanera R."/>
            <person name="Culley D."/>
            <person name="Daum C."/>
            <person name="Ezra D."/>
            <person name="Gonzalez J."/>
            <person name="Henrissat B."/>
            <person name="Kuo A."/>
            <person name="Liang C."/>
            <person name="Lipzen A."/>
            <person name="Lutzoni F."/>
            <person name="Magnuson J."/>
            <person name="Mondo S."/>
            <person name="Nolan M."/>
            <person name="Ohm R."/>
            <person name="Pangilinan J."/>
            <person name="Park H.-J."/>
            <person name="Ramirez L."/>
            <person name="Alfaro M."/>
            <person name="Sun H."/>
            <person name="Tritt A."/>
            <person name="Yoshinaga Y."/>
            <person name="Zwiers L.-H."/>
            <person name="Turgeon B."/>
            <person name="Goodwin S."/>
            <person name="Spatafora J."/>
            <person name="Crous P."/>
            <person name="Grigoriev I."/>
        </authorList>
    </citation>
    <scope>NUCLEOTIDE SEQUENCE</scope>
    <source>
        <strain evidence="1">Tuck. ex Michener</strain>
    </source>
</reference>
<accession>A0A6A6HI10</accession>
<dbReference type="AlphaFoldDB" id="A0A6A6HI10"/>
<evidence type="ECO:0000313" key="2">
    <source>
        <dbReference type="Proteomes" id="UP000800092"/>
    </source>
</evidence>